<name>F2NYZ0_9VIRU</name>
<sequence length="172" mass="18641">MSNSLSFDPEHDDIYIEPITPSPDMSPTRSPTRSPKAQQRPEPDPGNEVCVPEKKARKFYYDGVHSVDKDHLSFKVFYHLYRLKQRSSAVIWGIADGFMTGACIGGKWGGGGGLLVGSIAALGGITWCPIVGMVELGVFGLLTDRYSVAQLAKDYRYSMGAGGMPSIHGTLS</sequence>
<keyword evidence="5" id="KW-1185">Reference proteome</keyword>
<proteinExistence type="predicted"/>
<accession>F2NYZ0</accession>
<dbReference type="KEGG" id="vg:26683606"/>
<dbReference type="GeneID" id="26683606"/>
<dbReference type="Proteomes" id="UP000203898">
    <property type="component" value="Segment"/>
</dbReference>
<keyword evidence="2" id="KW-0472">Membrane</keyword>
<organism evidence="4 5">
    <name type="scientific">Diadromus pulchellus ascovirus 4a</name>
    <dbReference type="NCBI Taxonomy" id="158683"/>
    <lineage>
        <taxon>Viruses</taxon>
        <taxon>Varidnaviria</taxon>
        <taxon>Bamfordvirae</taxon>
        <taxon>Nucleocytoviricota</taxon>
        <taxon>Megaviricetes</taxon>
        <taxon>Pimascovirales</taxon>
        <taxon>Pimascovirales incertae sedis</taxon>
        <taxon>Ascoviridae</taxon>
        <taxon>Toursvirus</taxon>
        <taxon>Toursvirus dptv1a</taxon>
    </lineage>
</organism>
<protein>
    <submittedName>
        <fullName evidence="4">Complete DpAV4 genome</fullName>
    </submittedName>
</protein>
<keyword evidence="2" id="KW-0812">Transmembrane</keyword>
<evidence type="ECO:0000313" key="5">
    <source>
        <dbReference type="Proteomes" id="UP000203898"/>
    </source>
</evidence>
<keyword evidence="2" id="KW-1133">Transmembrane helix</keyword>
<feature type="transmembrane region" description="Helical" evidence="2">
    <location>
        <begin position="114"/>
        <end position="142"/>
    </location>
</feature>
<dbReference type="InterPro" id="IPR043847">
    <property type="entry name" value="DUF5862"/>
</dbReference>
<feature type="transmembrane region" description="Helical" evidence="2">
    <location>
        <begin position="89"/>
        <end position="108"/>
    </location>
</feature>
<evidence type="ECO:0000256" key="1">
    <source>
        <dbReference type="SAM" id="MobiDB-lite"/>
    </source>
</evidence>
<feature type="domain" description="DUF5862" evidence="3">
    <location>
        <begin position="90"/>
        <end position="156"/>
    </location>
</feature>
<feature type="region of interest" description="Disordered" evidence="1">
    <location>
        <begin position="1"/>
        <end position="49"/>
    </location>
</feature>
<evidence type="ECO:0000256" key="2">
    <source>
        <dbReference type="SAM" id="Phobius"/>
    </source>
</evidence>
<feature type="compositionally biased region" description="Polar residues" evidence="1">
    <location>
        <begin position="23"/>
        <end position="37"/>
    </location>
</feature>
<evidence type="ECO:0000313" key="4">
    <source>
        <dbReference type="EMBL" id="CCA61418.1"/>
    </source>
</evidence>
<dbReference type="RefSeq" id="YP_009640049.1">
    <property type="nucleotide sequence ID" value="NC_011335.1"/>
</dbReference>
<dbReference type="EMBL" id="CU469068">
    <property type="protein sequence ID" value="CCA61418.1"/>
    <property type="molecule type" value="Genomic_DNA"/>
</dbReference>
<evidence type="ECO:0000259" key="3">
    <source>
        <dbReference type="Pfam" id="PF19180"/>
    </source>
</evidence>
<reference evidence="4 5" key="1">
    <citation type="journal article" date="2009" name="PLoS ONE">
        <title>Symbiotic virus at the evolutionary intersection of three types of large DNA viruses; iridoviruses, ascoviruses, and ichnoviruses.</title>
        <authorList>
            <person name="Bigot Y."/>
            <person name="Renault S."/>
            <person name="Nicolas J."/>
            <person name="Moundras C."/>
            <person name="Demattei M.V."/>
            <person name="Samain S."/>
            <person name="Bideshi D.K."/>
            <person name="Federici B.A."/>
        </authorList>
    </citation>
    <scope>NUCLEOTIDE SEQUENCE [LARGE SCALE GENOMIC DNA]</scope>
</reference>
<dbReference type="Pfam" id="PF19180">
    <property type="entry name" value="DUF5862"/>
    <property type="match status" value="1"/>
</dbReference>